<sequence>MNGTVNPLLDLEEHCLRLGESFEKRPWPASIDTSCEGELQVGKGYEVTITLPHIPS</sequence>
<dbReference type="GeneTree" id="ENSGT00940000168676"/>
<reference evidence="1" key="2">
    <citation type="submission" date="2025-08" db="UniProtKB">
        <authorList>
            <consortium name="Ensembl"/>
        </authorList>
    </citation>
    <scope>IDENTIFICATION</scope>
</reference>
<reference evidence="1" key="3">
    <citation type="submission" date="2025-09" db="UniProtKB">
        <authorList>
            <consortium name="Ensembl"/>
        </authorList>
    </citation>
    <scope>IDENTIFICATION</scope>
</reference>
<dbReference type="GO" id="GO:0003711">
    <property type="term" value="F:transcription elongation factor activity"/>
    <property type="evidence" value="ECO:0007669"/>
    <property type="project" value="TreeGrafter"/>
</dbReference>
<proteinExistence type="predicted"/>
<name>A0A8C5VEA2_MICMU</name>
<dbReference type="AlphaFoldDB" id="A0A8C5VEA2"/>
<organism evidence="1 2">
    <name type="scientific">Microcebus murinus</name>
    <name type="common">Gray mouse lemur</name>
    <name type="synonym">Lemur murinus</name>
    <dbReference type="NCBI Taxonomy" id="30608"/>
    <lineage>
        <taxon>Eukaryota</taxon>
        <taxon>Metazoa</taxon>
        <taxon>Chordata</taxon>
        <taxon>Craniata</taxon>
        <taxon>Vertebrata</taxon>
        <taxon>Euteleostomi</taxon>
        <taxon>Mammalia</taxon>
        <taxon>Eutheria</taxon>
        <taxon>Euarchontoglires</taxon>
        <taxon>Primates</taxon>
        <taxon>Strepsirrhini</taxon>
        <taxon>Lemuriformes</taxon>
        <taxon>Cheirogaleidae</taxon>
        <taxon>Microcebus</taxon>
    </lineage>
</organism>
<evidence type="ECO:0000313" key="1">
    <source>
        <dbReference type="Ensembl" id="ENSMICP00000020542.1"/>
    </source>
</evidence>
<keyword evidence="2" id="KW-1185">Reference proteome</keyword>
<accession>A0A8C5VEA2</accession>
<dbReference type="EMBL" id="ABDC03036754">
    <property type="status" value="NOT_ANNOTATED_CDS"/>
    <property type="molecule type" value="Genomic_DNA"/>
</dbReference>
<dbReference type="PANTHER" id="PTHR15970:SF8">
    <property type="entry name" value="ELL-ASSOCIATED FACTOR 1"/>
    <property type="match status" value="1"/>
</dbReference>
<dbReference type="GO" id="GO:0032783">
    <property type="term" value="C:super elongation complex"/>
    <property type="evidence" value="ECO:0007669"/>
    <property type="project" value="InterPro"/>
</dbReference>
<dbReference type="Proteomes" id="UP000694394">
    <property type="component" value="Chromosome X"/>
</dbReference>
<evidence type="ECO:0000313" key="2">
    <source>
        <dbReference type="Proteomes" id="UP000694394"/>
    </source>
</evidence>
<dbReference type="InterPro" id="IPR027093">
    <property type="entry name" value="EAF_fam"/>
</dbReference>
<protein>
    <submittedName>
        <fullName evidence="1">Uncharacterized protein</fullName>
    </submittedName>
</protein>
<dbReference type="Ensembl" id="ENSMICT00000047034.2">
    <property type="protein sequence ID" value="ENSMICP00000020542.1"/>
    <property type="gene ID" value="ENSMICG00000030111.2"/>
</dbReference>
<dbReference type="GO" id="GO:0006368">
    <property type="term" value="P:transcription elongation by RNA polymerase II"/>
    <property type="evidence" value="ECO:0007669"/>
    <property type="project" value="InterPro"/>
</dbReference>
<dbReference type="PANTHER" id="PTHR15970">
    <property type="entry name" value="ELL-ASSOCIATED FACTOR EAF"/>
    <property type="match status" value="1"/>
</dbReference>
<reference evidence="1" key="1">
    <citation type="submission" date="2016-12" db="EMBL/GenBank/DDBJ databases">
        <title>Mouse lemur reference genome and diversity panel.</title>
        <authorList>
            <person name="Harris R."/>
            <person name="Larsen P."/>
            <person name="Liu Y."/>
            <person name="Hughes D.S."/>
            <person name="Murali S."/>
            <person name="Raveendran M."/>
            <person name="Korchina V."/>
            <person name="Wang M."/>
            <person name="Jhangiani S."/>
            <person name="Bandaranaike D."/>
            <person name="Bellair M."/>
            <person name="Blankenburg K."/>
            <person name="Chao H."/>
            <person name="Dahdouli M."/>
            <person name="Dinh H."/>
            <person name="Doddapaneni H."/>
            <person name="English A."/>
            <person name="Firestine M."/>
            <person name="Gnanaolivu R."/>
            <person name="Gross S."/>
            <person name="Hernandez B."/>
            <person name="Javaid M."/>
            <person name="Jayaseelan J."/>
            <person name="Jones J."/>
            <person name="Khan Z."/>
            <person name="Kovar C."/>
            <person name="Kurapati P."/>
            <person name="Le B."/>
            <person name="Lee S."/>
            <person name="Li M."/>
            <person name="Mathew T."/>
            <person name="Narasimhan A."/>
            <person name="Ngo D."/>
            <person name="Nguyen L."/>
            <person name="Okwuonu G."/>
            <person name="Ongeri F."/>
            <person name="Osuji N."/>
            <person name="Pu L.-L."/>
            <person name="Puazo M."/>
            <person name="Quiroz J."/>
            <person name="Raj R."/>
            <person name="Rajbhandari K."/>
            <person name="Reid J.G."/>
            <person name="Santibanez J."/>
            <person name="Sexton D."/>
            <person name="Skinner E."/>
            <person name="Vee V."/>
            <person name="Weissenberger G."/>
            <person name="Wu Y."/>
            <person name="Xin Y."/>
            <person name="Han Y."/>
            <person name="Campbell C."/>
            <person name="Brown A."/>
            <person name="Sullivan B."/>
            <person name="Shelton J."/>
            <person name="Brown S."/>
            <person name="Dudchenko O."/>
            <person name="Machol I."/>
            <person name="Durand N."/>
            <person name="Shamim M."/>
            <person name="Lieberman A."/>
            <person name="Muzny D.M."/>
            <person name="Richards S."/>
            <person name="Yoder A."/>
            <person name="Worley K.C."/>
            <person name="Rogers J."/>
            <person name="Gibbs R.A."/>
        </authorList>
    </citation>
    <scope>NUCLEOTIDE SEQUENCE [LARGE SCALE GENOMIC DNA]</scope>
</reference>